<evidence type="ECO:0000313" key="3">
    <source>
        <dbReference type="EMBL" id="UYC82760.1"/>
    </source>
</evidence>
<dbReference type="KEGG" id="cpoi:OE229_17650"/>
<evidence type="ECO:0000256" key="1">
    <source>
        <dbReference type="SAM" id="MobiDB-lite"/>
    </source>
</evidence>
<feature type="transmembrane region" description="Helical" evidence="2">
    <location>
        <begin position="141"/>
        <end position="160"/>
    </location>
</feature>
<dbReference type="Proteomes" id="UP001062223">
    <property type="component" value="Plasmid unnamed"/>
</dbReference>
<evidence type="ECO:0000313" key="4">
    <source>
        <dbReference type="Proteomes" id="UP001062223"/>
    </source>
</evidence>
<organism evidence="3 4">
    <name type="scientific">Curtobacterium poinsettiae</name>
    <dbReference type="NCBI Taxonomy" id="159612"/>
    <lineage>
        <taxon>Bacteria</taxon>
        <taxon>Bacillati</taxon>
        <taxon>Actinomycetota</taxon>
        <taxon>Actinomycetes</taxon>
        <taxon>Micrococcales</taxon>
        <taxon>Microbacteriaceae</taxon>
        <taxon>Curtobacterium</taxon>
    </lineage>
</organism>
<accession>A0A9Q9PBD7</accession>
<sequence length="161" mass="16426">MIDILPARTASPQVRSQPNRQQTRVFAGGGLAIAIARGSTGATAQAPTTDGDGAAGADESAGTDEALTRRTLQIRTRWKAFIAVLAVGALIGLLLLTQSNPSWAKGYAAIAGILVVVKELLSAFARDRGLAPDKSGLEDSAAICSLFAVVFGVPAVAAAIL</sequence>
<name>A0A9Q9PBD7_9MICO</name>
<evidence type="ECO:0000256" key="2">
    <source>
        <dbReference type="SAM" id="Phobius"/>
    </source>
</evidence>
<keyword evidence="2" id="KW-0472">Membrane</keyword>
<feature type="region of interest" description="Disordered" evidence="1">
    <location>
        <begin position="1"/>
        <end position="20"/>
    </location>
</feature>
<feature type="transmembrane region" description="Helical" evidence="2">
    <location>
        <begin position="78"/>
        <end position="97"/>
    </location>
</feature>
<keyword evidence="2" id="KW-0812">Transmembrane</keyword>
<protein>
    <recommendedName>
        <fullName evidence="5">DUF3017 domain-containing protein</fullName>
    </recommendedName>
</protein>
<dbReference type="EMBL" id="CP106880">
    <property type="protein sequence ID" value="UYC82760.1"/>
    <property type="molecule type" value="Genomic_DNA"/>
</dbReference>
<evidence type="ECO:0008006" key="5">
    <source>
        <dbReference type="Google" id="ProtNLM"/>
    </source>
</evidence>
<geneLocation type="plasmid" evidence="3 4">
    <name>unnamed</name>
</geneLocation>
<keyword evidence="3" id="KW-0614">Plasmid</keyword>
<dbReference type="GeneID" id="99625339"/>
<feature type="region of interest" description="Disordered" evidence="1">
    <location>
        <begin position="42"/>
        <end position="62"/>
    </location>
</feature>
<feature type="compositionally biased region" description="Polar residues" evidence="1">
    <location>
        <begin position="10"/>
        <end position="20"/>
    </location>
</feature>
<keyword evidence="2" id="KW-1133">Transmembrane helix</keyword>
<dbReference type="AlphaFoldDB" id="A0A9Q9PBD7"/>
<gene>
    <name evidence="3" type="ORF">OE229_17650</name>
</gene>
<reference evidence="3" key="1">
    <citation type="submission" date="2022-09" db="EMBL/GenBank/DDBJ databases">
        <title>Taxonomy of Curtobacterium flaccumfaciens.</title>
        <authorList>
            <person name="Osdaghi E."/>
            <person name="Taghavi S.M."/>
            <person name="Hamidizade M."/>
            <person name="Abachi H."/>
            <person name="Fazliarab A."/>
            <person name="Baeyen S."/>
            <person name="Portier P."/>
            <person name="Van Vaerenbergh J."/>
            <person name="Jacques M.-A."/>
        </authorList>
    </citation>
    <scope>NUCLEOTIDE SEQUENCE</scope>
    <source>
        <strain evidence="3">AGQB46</strain>
        <plasmid evidence="3">unnamed</plasmid>
    </source>
</reference>
<feature type="transmembrane region" description="Helical" evidence="2">
    <location>
        <begin position="103"/>
        <end position="121"/>
    </location>
</feature>
<proteinExistence type="predicted"/>
<dbReference type="RefSeq" id="WP_259581476.1">
    <property type="nucleotide sequence ID" value="NZ_CP104936.1"/>
</dbReference>